<organism evidence="2 3">
    <name type="scientific">Xenoophorus captivus</name>
    <dbReference type="NCBI Taxonomy" id="1517983"/>
    <lineage>
        <taxon>Eukaryota</taxon>
        <taxon>Metazoa</taxon>
        <taxon>Chordata</taxon>
        <taxon>Craniata</taxon>
        <taxon>Vertebrata</taxon>
        <taxon>Euteleostomi</taxon>
        <taxon>Actinopterygii</taxon>
        <taxon>Neopterygii</taxon>
        <taxon>Teleostei</taxon>
        <taxon>Neoteleostei</taxon>
        <taxon>Acanthomorphata</taxon>
        <taxon>Ovalentaria</taxon>
        <taxon>Atherinomorphae</taxon>
        <taxon>Cyprinodontiformes</taxon>
        <taxon>Goodeidae</taxon>
        <taxon>Xenoophorus</taxon>
    </lineage>
</organism>
<evidence type="ECO:0000313" key="2">
    <source>
        <dbReference type="EMBL" id="MEQ2212233.1"/>
    </source>
</evidence>
<evidence type="ECO:0000256" key="1">
    <source>
        <dbReference type="SAM" id="MobiDB-lite"/>
    </source>
</evidence>
<evidence type="ECO:0000313" key="3">
    <source>
        <dbReference type="Proteomes" id="UP001434883"/>
    </source>
</evidence>
<name>A0ABV0RXE3_9TELE</name>
<proteinExistence type="predicted"/>
<dbReference type="EMBL" id="JAHRIN010059556">
    <property type="protein sequence ID" value="MEQ2212233.1"/>
    <property type="molecule type" value="Genomic_DNA"/>
</dbReference>
<comment type="caution">
    <text evidence="2">The sequence shown here is derived from an EMBL/GenBank/DDBJ whole genome shotgun (WGS) entry which is preliminary data.</text>
</comment>
<feature type="region of interest" description="Disordered" evidence="1">
    <location>
        <begin position="1"/>
        <end position="22"/>
    </location>
</feature>
<reference evidence="2 3" key="1">
    <citation type="submission" date="2021-06" db="EMBL/GenBank/DDBJ databases">
        <authorList>
            <person name="Palmer J.M."/>
        </authorList>
    </citation>
    <scope>NUCLEOTIDE SEQUENCE [LARGE SCALE GENOMIC DNA]</scope>
    <source>
        <strain evidence="2 3">XC_2019</strain>
        <tissue evidence="2">Muscle</tissue>
    </source>
</reference>
<sequence>MRRVKKSANLPPPSSLCSSSSSLSPYFISILTGSPTTNGIRRSFLRLSSSSSSSSSHPDVCQPEEPAAWTALCSPDRVRAERDQVAGFGRCSLSQRRCWF</sequence>
<dbReference type="Proteomes" id="UP001434883">
    <property type="component" value="Unassembled WGS sequence"/>
</dbReference>
<protein>
    <submittedName>
        <fullName evidence="2">Uncharacterized protein</fullName>
    </submittedName>
</protein>
<accession>A0ABV0RXE3</accession>
<keyword evidence="3" id="KW-1185">Reference proteome</keyword>
<gene>
    <name evidence="2" type="ORF">XENOCAPTIV_027879</name>
</gene>